<dbReference type="AlphaFoldDB" id="A0A9W8E952"/>
<evidence type="ECO:0000313" key="6">
    <source>
        <dbReference type="Proteomes" id="UP001151582"/>
    </source>
</evidence>
<dbReference type="InterPro" id="IPR006887">
    <property type="entry name" value="P4R3-like_central_dom"/>
</dbReference>
<feature type="compositionally biased region" description="Polar residues" evidence="3">
    <location>
        <begin position="240"/>
        <end position="250"/>
    </location>
</feature>
<dbReference type="Pfam" id="PF04802">
    <property type="entry name" value="PP4R3"/>
    <property type="match status" value="1"/>
</dbReference>
<dbReference type="Proteomes" id="UP001151582">
    <property type="component" value="Unassembled WGS sequence"/>
</dbReference>
<protein>
    <submittedName>
        <fullName evidence="5">Platinum sensitivity protein</fullName>
    </submittedName>
</protein>
<proteinExistence type="predicted"/>
<keyword evidence="2" id="KW-0539">Nucleus</keyword>
<dbReference type="OrthoDB" id="27483at2759"/>
<feature type="non-terminal residue" evidence="5">
    <location>
        <position position="357"/>
    </location>
</feature>
<feature type="domain" description="Serine/threonine-protein phosphatase 4 regulatory subunit 3-like central" evidence="4">
    <location>
        <begin position="11"/>
        <end position="166"/>
    </location>
</feature>
<feature type="region of interest" description="Disordered" evidence="3">
    <location>
        <begin position="228"/>
        <end position="357"/>
    </location>
</feature>
<name>A0A9W8E952_9FUNG</name>
<dbReference type="GO" id="GO:0006974">
    <property type="term" value="P:DNA damage response"/>
    <property type="evidence" value="ECO:0007669"/>
    <property type="project" value="TreeGrafter"/>
</dbReference>
<evidence type="ECO:0000313" key="5">
    <source>
        <dbReference type="EMBL" id="KAJ1968966.1"/>
    </source>
</evidence>
<sequence>MAKAMEPLEQLKPLAVAELRTSAQAPCQLYSLVCELATFCVRQHSFRSRYYILSGQLAEKIVLLLKAPVKHLQLVALRFIRACVGLTDNFVNRFLLRRGLLVPIVDLFLQYKHRYNLINSACLELFDFITAKNQKPLIAYLIQNHGQMLSEGVTYSDAIQRLAAQHNRNKSMQATNASTGPTATNPTDDKVQAKRPRSQTADDGMAGRPGRGGMLFQTAQVSGSVLLKRHKLSRKPPTGGRSQFGSWSTDTVDDDESAYFESTDDDDPPLLPKAATAPASPMLSASPSEPSHPTLPLRRVASKDSGGLLADTTLTGAESEENESEADRRVDEDDNSCSEFLPMSRFSKATNDPDGRP</sequence>
<dbReference type="PANTHER" id="PTHR23318:SF0">
    <property type="entry name" value="SERINE_THREONINE-PROTEIN PHOSPHATASE 4 REGULATORY SUBUNIT 3"/>
    <property type="match status" value="1"/>
</dbReference>
<dbReference type="GO" id="GO:0072542">
    <property type="term" value="F:protein phosphatase activator activity"/>
    <property type="evidence" value="ECO:0007669"/>
    <property type="project" value="TreeGrafter"/>
</dbReference>
<dbReference type="InterPro" id="IPR051137">
    <property type="entry name" value="PP4R3-like"/>
</dbReference>
<feature type="compositionally biased region" description="Polar residues" evidence="3">
    <location>
        <begin position="170"/>
        <end position="186"/>
    </location>
</feature>
<dbReference type="EMBL" id="JANBQB010002019">
    <property type="protein sequence ID" value="KAJ1968966.1"/>
    <property type="molecule type" value="Genomic_DNA"/>
</dbReference>
<evidence type="ECO:0000256" key="1">
    <source>
        <dbReference type="ARBA" id="ARBA00004123"/>
    </source>
</evidence>
<feature type="compositionally biased region" description="Acidic residues" evidence="3">
    <location>
        <begin position="251"/>
        <end position="268"/>
    </location>
</feature>
<feature type="compositionally biased region" description="Low complexity" evidence="3">
    <location>
        <begin position="272"/>
        <end position="291"/>
    </location>
</feature>
<dbReference type="GO" id="GO:0030289">
    <property type="term" value="C:protein phosphatase 4 complex"/>
    <property type="evidence" value="ECO:0007669"/>
    <property type="project" value="TreeGrafter"/>
</dbReference>
<keyword evidence="6" id="KW-1185">Reference proteome</keyword>
<evidence type="ECO:0000259" key="4">
    <source>
        <dbReference type="Pfam" id="PF04802"/>
    </source>
</evidence>
<evidence type="ECO:0000256" key="3">
    <source>
        <dbReference type="SAM" id="MobiDB-lite"/>
    </source>
</evidence>
<reference evidence="5" key="1">
    <citation type="submission" date="2022-07" db="EMBL/GenBank/DDBJ databases">
        <title>Phylogenomic reconstructions and comparative analyses of Kickxellomycotina fungi.</title>
        <authorList>
            <person name="Reynolds N.K."/>
            <person name="Stajich J.E."/>
            <person name="Barry K."/>
            <person name="Grigoriev I.V."/>
            <person name="Crous P."/>
            <person name="Smith M.E."/>
        </authorList>
    </citation>
    <scope>NUCLEOTIDE SEQUENCE</scope>
    <source>
        <strain evidence="5">RSA 567</strain>
    </source>
</reference>
<evidence type="ECO:0000256" key="2">
    <source>
        <dbReference type="ARBA" id="ARBA00023242"/>
    </source>
</evidence>
<organism evidence="5 6">
    <name type="scientific">Dimargaris verticillata</name>
    <dbReference type="NCBI Taxonomy" id="2761393"/>
    <lineage>
        <taxon>Eukaryota</taxon>
        <taxon>Fungi</taxon>
        <taxon>Fungi incertae sedis</taxon>
        <taxon>Zoopagomycota</taxon>
        <taxon>Kickxellomycotina</taxon>
        <taxon>Dimargaritomycetes</taxon>
        <taxon>Dimargaritales</taxon>
        <taxon>Dimargaritaceae</taxon>
        <taxon>Dimargaris</taxon>
    </lineage>
</organism>
<accession>A0A9W8E952</accession>
<comment type="caution">
    <text evidence="5">The sequence shown here is derived from an EMBL/GenBank/DDBJ whole genome shotgun (WGS) entry which is preliminary data.</text>
</comment>
<feature type="region of interest" description="Disordered" evidence="3">
    <location>
        <begin position="167"/>
        <end position="214"/>
    </location>
</feature>
<gene>
    <name evidence="5" type="primary">PSY2_1</name>
    <name evidence="5" type="ORF">H4R34_006211</name>
</gene>
<dbReference type="PANTHER" id="PTHR23318">
    <property type="entry name" value="ATP SYNTHASE GAMMA-RELATED"/>
    <property type="match status" value="1"/>
</dbReference>
<comment type="subcellular location">
    <subcellularLocation>
        <location evidence="1">Nucleus</location>
    </subcellularLocation>
</comment>
<dbReference type="GO" id="GO:0005654">
    <property type="term" value="C:nucleoplasm"/>
    <property type="evidence" value="ECO:0007669"/>
    <property type="project" value="TreeGrafter"/>
</dbReference>